<sequence length="373" mass="42441">MAMTLPIVHKAVDCVNFAHTVSPYVSQLTSLPSRLMEAGLDIGTLKHIYATTNPFVTAIALALLLAPIFLIASEVNRNYSQVDRSWSILPVIFNAHYAIWARLHGLPTGIIDTIWGASLIWGARLTYNYWRKGGYKPGSEDYRWQIVKSKLNNPFLFFLFNLTFISLVQPVLLALITAPTYVFLLLSSTPEGSKYELLDSIFSSIMVFFVFIEALADQQQWKFQNAKKEYNQTARVPPQYKGTYSNDDLSRGFNVSGLWAWSRHPNFLAEQAVWLTLYQWSCYKSQQYYNWSGIGALCYMLLFQGSTRLTERITANKYPEYKQYQRLVGKFIPRLSLNPHGEITEDDTSSPLVSKPPAKAQPTKAKTAEKKGK</sequence>
<dbReference type="Proteomes" id="UP000223968">
    <property type="component" value="Unassembled WGS sequence"/>
</dbReference>
<proteinExistence type="predicted"/>
<feature type="transmembrane region" description="Helical" evidence="2">
    <location>
        <begin position="155"/>
        <end position="177"/>
    </location>
</feature>
<organism evidence="3 4">
    <name type="scientific">Helicocarpus griseus UAMH5409</name>
    <dbReference type="NCBI Taxonomy" id="1447875"/>
    <lineage>
        <taxon>Eukaryota</taxon>
        <taxon>Fungi</taxon>
        <taxon>Dikarya</taxon>
        <taxon>Ascomycota</taxon>
        <taxon>Pezizomycotina</taxon>
        <taxon>Eurotiomycetes</taxon>
        <taxon>Eurotiomycetidae</taxon>
        <taxon>Onygenales</taxon>
        <taxon>Ajellomycetaceae</taxon>
        <taxon>Helicocarpus</taxon>
    </lineage>
</organism>
<feature type="transmembrane region" description="Helical" evidence="2">
    <location>
        <begin position="197"/>
        <end position="216"/>
    </location>
</feature>
<protein>
    <recommendedName>
        <fullName evidence="5">Steroid 5-alpha reductase C-terminal domain-containing protein</fullName>
    </recommendedName>
</protein>
<feature type="transmembrane region" description="Helical" evidence="2">
    <location>
        <begin position="109"/>
        <end position="127"/>
    </location>
</feature>
<gene>
    <name evidence="3" type="ORF">AJ79_02620</name>
</gene>
<dbReference type="AlphaFoldDB" id="A0A2B7XTK3"/>
<comment type="caution">
    <text evidence="3">The sequence shown here is derived from an EMBL/GenBank/DDBJ whole genome shotgun (WGS) entry which is preliminary data.</text>
</comment>
<keyword evidence="4" id="KW-1185">Reference proteome</keyword>
<feature type="region of interest" description="Disordered" evidence="1">
    <location>
        <begin position="341"/>
        <end position="373"/>
    </location>
</feature>
<feature type="compositionally biased region" description="Low complexity" evidence="1">
    <location>
        <begin position="355"/>
        <end position="365"/>
    </location>
</feature>
<evidence type="ECO:0000256" key="2">
    <source>
        <dbReference type="SAM" id="Phobius"/>
    </source>
</evidence>
<reference evidence="3 4" key="1">
    <citation type="submission" date="2017-10" db="EMBL/GenBank/DDBJ databases">
        <title>Comparative genomics in systemic dimorphic fungi from Ajellomycetaceae.</title>
        <authorList>
            <person name="Munoz J.F."/>
            <person name="Mcewen J.G."/>
            <person name="Clay O.K."/>
            <person name="Cuomo C.A."/>
        </authorList>
    </citation>
    <scope>NUCLEOTIDE SEQUENCE [LARGE SCALE GENOMIC DNA]</scope>
    <source>
        <strain evidence="3 4">UAMH5409</strain>
    </source>
</reference>
<dbReference type="Pfam" id="PF06966">
    <property type="entry name" value="DUF1295"/>
    <property type="match status" value="1"/>
</dbReference>
<dbReference type="PANTHER" id="PTHR32251:SF23">
    <property type="entry name" value="3-OXO-5-ALPHA-STEROID 4-DEHYDROGENASE (DUF1295)"/>
    <property type="match status" value="1"/>
</dbReference>
<evidence type="ECO:0000313" key="4">
    <source>
        <dbReference type="Proteomes" id="UP000223968"/>
    </source>
</evidence>
<evidence type="ECO:0008006" key="5">
    <source>
        <dbReference type="Google" id="ProtNLM"/>
    </source>
</evidence>
<dbReference type="InterPro" id="IPR010721">
    <property type="entry name" value="UstE-like"/>
</dbReference>
<keyword evidence="2" id="KW-0812">Transmembrane</keyword>
<accession>A0A2B7XTK3</accession>
<dbReference type="Gene3D" id="1.20.120.1630">
    <property type="match status" value="1"/>
</dbReference>
<feature type="transmembrane region" description="Helical" evidence="2">
    <location>
        <begin position="55"/>
        <end position="73"/>
    </location>
</feature>
<evidence type="ECO:0000256" key="1">
    <source>
        <dbReference type="SAM" id="MobiDB-lite"/>
    </source>
</evidence>
<keyword evidence="2" id="KW-0472">Membrane</keyword>
<keyword evidence="2" id="KW-1133">Transmembrane helix</keyword>
<dbReference type="OrthoDB" id="201504at2759"/>
<name>A0A2B7XTK3_9EURO</name>
<evidence type="ECO:0000313" key="3">
    <source>
        <dbReference type="EMBL" id="PGH15094.1"/>
    </source>
</evidence>
<dbReference type="GO" id="GO:0016020">
    <property type="term" value="C:membrane"/>
    <property type="evidence" value="ECO:0007669"/>
    <property type="project" value="TreeGrafter"/>
</dbReference>
<dbReference type="PANTHER" id="PTHR32251">
    <property type="entry name" value="3-OXO-5-ALPHA-STEROID 4-DEHYDROGENASE"/>
    <property type="match status" value="1"/>
</dbReference>
<dbReference type="EMBL" id="PDNB01000028">
    <property type="protein sequence ID" value="PGH15094.1"/>
    <property type="molecule type" value="Genomic_DNA"/>
</dbReference>